<evidence type="ECO:0000259" key="3">
    <source>
        <dbReference type="Pfam" id="PF00437"/>
    </source>
</evidence>
<feature type="compositionally biased region" description="Pro residues" evidence="2">
    <location>
        <begin position="1"/>
        <end position="10"/>
    </location>
</feature>
<dbReference type="Pfam" id="PF00437">
    <property type="entry name" value="T2SSE"/>
    <property type="match status" value="1"/>
</dbReference>
<dbReference type="Gene3D" id="3.30.450.380">
    <property type="match status" value="1"/>
</dbReference>
<evidence type="ECO:0000313" key="5">
    <source>
        <dbReference type="Proteomes" id="UP000481583"/>
    </source>
</evidence>
<organism evidence="4 5">
    <name type="scientific">Streptomyces coryli</name>
    <dbReference type="NCBI Taxonomy" id="1128680"/>
    <lineage>
        <taxon>Bacteria</taxon>
        <taxon>Bacillati</taxon>
        <taxon>Actinomycetota</taxon>
        <taxon>Actinomycetes</taxon>
        <taxon>Kitasatosporales</taxon>
        <taxon>Streptomycetaceae</taxon>
        <taxon>Streptomyces</taxon>
    </lineage>
</organism>
<dbReference type="InterPro" id="IPR027417">
    <property type="entry name" value="P-loop_NTPase"/>
</dbReference>
<evidence type="ECO:0000313" key="4">
    <source>
        <dbReference type="EMBL" id="NGN63204.1"/>
    </source>
</evidence>
<feature type="domain" description="Bacterial type II secretion system protein E" evidence="3">
    <location>
        <begin position="250"/>
        <end position="453"/>
    </location>
</feature>
<dbReference type="GO" id="GO:0016887">
    <property type="term" value="F:ATP hydrolysis activity"/>
    <property type="evidence" value="ECO:0007669"/>
    <property type="project" value="InterPro"/>
</dbReference>
<keyword evidence="5" id="KW-1185">Reference proteome</keyword>
<dbReference type="EMBL" id="JAAKZV010000010">
    <property type="protein sequence ID" value="NGN63204.1"/>
    <property type="molecule type" value="Genomic_DNA"/>
</dbReference>
<proteinExistence type="inferred from homology"/>
<dbReference type="RefSeq" id="WP_165232099.1">
    <property type="nucleotide sequence ID" value="NZ_JAAKZV010000010.1"/>
</dbReference>
<sequence length="544" mass="59264">MASSPPPPRGGHPGQNGNNGYYHNGYEEQVPSPLTAMLTDGITHNGQPAPPYQQPAPAYSAPPAPTQAPGTAASRPEDFEHLAEVPGLPGLLDTSVLASIKQEASRLLSEQAKDRMWSQADREQQARAIVRRLVADWAAGYAETARPLSREEEEAVRAAIFNGMFRAGPLQPYLDDDSVEDILLDGDKVVVEYHDKPRAEMPKLFTSQQALKDWVNIMAAKSGHGERQLSPATPSVGFRLPDGSRVTATTLTTQPAVAIRRHRIRNLTLADLHRLGTLSESIMHFLRASVESGRNILVAGEMGAGKTSLVRSLGRSIPASERIVTLESDRELYLDDEGADGPYTLAMEARQSNGERDDSGRLIGEVSIADMFPTALRLNATRIIVGEVRSVEIKPMLQAMAAGGSGSMCTIHVRRTGNIKEGVIGRLVQLCTEAGLSEAAAYRLIAAGVDLVVYIEMIDETAIGGVKHRFVSHIFEVVDTGEGGRPDVTKLFQPKLAEMGEPRAMFHSQPSFADDLTRRGRFDRDWLQLSNSYWSKPLNLVLPL</sequence>
<dbReference type="Gene3D" id="3.40.50.300">
    <property type="entry name" value="P-loop containing nucleotide triphosphate hydrolases"/>
    <property type="match status" value="1"/>
</dbReference>
<dbReference type="SUPFAM" id="SSF52540">
    <property type="entry name" value="P-loop containing nucleoside triphosphate hydrolases"/>
    <property type="match status" value="1"/>
</dbReference>
<accession>A0A6G4TTK7</accession>
<name>A0A6G4TTK7_9ACTN</name>
<gene>
    <name evidence="4" type="ORF">G5C51_04680</name>
</gene>
<comment type="similarity">
    <text evidence="1">Belongs to the GSP E family.</text>
</comment>
<dbReference type="InterPro" id="IPR050921">
    <property type="entry name" value="T4SS_GSP_E_ATPase"/>
</dbReference>
<feature type="compositionally biased region" description="Pro residues" evidence="2">
    <location>
        <begin position="48"/>
        <end position="66"/>
    </location>
</feature>
<evidence type="ECO:0000256" key="2">
    <source>
        <dbReference type="SAM" id="MobiDB-lite"/>
    </source>
</evidence>
<reference evidence="4 5" key="1">
    <citation type="submission" date="2020-02" db="EMBL/GenBank/DDBJ databases">
        <title>Whole-genome analyses of novel actinobacteria.</title>
        <authorList>
            <person name="Sahin N."/>
        </authorList>
    </citation>
    <scope>NUCLEOTIDE SEQUENCE [LARGE SCALE GENOMIC DNA]</scope>
    <source>
        <strain evidence="4 5">A7024</strain>
    </source>
</reference>
<evidence type="ECO:0000256" key="1">
    <source>
        <dbReference type="ARBA" id="ARBA00006611"/>
    </source>
</evidence>
<feature type="region of interest" description="Disordered" evidence="2">
    <location>
        <begin position="1"/>
        <end position="76"/>
    </location>
</feature>
<dbReference type="AlphaFoldDB" id="A0A6G4TTK7"/>
<protein>
    <submittedName>
        <fullName evidence="4">CpaF family protein</fullName>
    </submittedName>
</protein>
<dbReference type="InterPro" id="IPR001482">
    <property type="entry name" value="T2SS/T4SS_dom"/>
</dbReference>
<feature type="compositionally biased region" description="Low complexity" evidence="2">
    <location>
        <begin position="15"/>
        <end position="24"/>
    </location>
</feature>
<dbReference type="PANTHER" id="PTHR30486">
    <property type="entry name" value="TWITCHING MOTILITY PROTEIN PILT"/>
    <property type="match status" value="1"/>
</dbReference>
<dbReference type="PANTHER" id="PTHR30486:SF6">
    <property type="entry name" value="TYPE IV PILUS RETRACTATION ATPASE PILT"/>
    <property type="match status" value="1"/>
</dbReference>
<dbReference type="Proteomes" id="UP000481583">
    <property type="component" value="Unassembled WGS sequence"/>
</dbReference>
<dbReference type="CDD" id="cd01130">
    <property type="entry name" value="VirB11-like_ATPase"/>
    <property type="match status" value="1"/>
</dbReference>
<comment type="caution">
    <text evidence="4">The sequence shown here is derived from an EMBL/GenBank/DDBJ whole genome shotgun (WGS) entry which is preliminary data.</text>
</comment>